<organism evidence="1 2">
    <name type="scientific">Ladona fulva</name>
    <name type="common">Scarce chaser dragonfly</name>
    <name type="synonym">Libellula fulva</name>
    <dbReference type="NCBI Taxonomy" id="123851"/>
    <lineage>
        <taxon>Eukaryota</taxon>
        <taxon>Metazoa</taxon>
        <taxon>Ecdysozoa</taxon>
        <taxon>Arthropoda</taxon>
        <taxon>Hexapoda</taxon>
        <taxon>Insecta</taxon>
        <taxon>Pterygota</taxon>
        <taxon>Palaeoptera</taxon>
        <taxon>Odonata</taxon>
        <taxon>Epiprocta</taxon>
        <taxon>Anisoptera</taxon>
        <taxon>Libelluloidea</taxon>
        <taxon>Libellulidae</taxon>
        <taxon>Ladona</taxon>
    </lineage>
</organism>
<comment type="caution">
    <text evidence="1">The sequence shown here is derived from an EMBL/GenBank/DDBJ whole genome shotgun (WGS) entry which is preliminary data.</text>
</comment>
<accession>A0A8K0NXX3</accession>
<evidence type="ECO:0000313" key="2">
    <source>
        <dbReference type="Proteomes" id="UP000792457"/>
    </source>
</evidence>
<keyword evidence="2" id="KW-1185">Reference proteome</keyword>
<dbReference type="OrthoDB" id="1658288at2759"/>
<gene>
    <name evidence="1" type="ORF">J437_LFUL004201</name>
</gene>
<dbReference type="AlphaFoldDB" id="A0A8K0NXX3"/>
<sequence length="134" mass="15151">MTFNLNDWVWKRFGHGSGGSGNGGSNEGVGVWLSVLLGGLSMLAKETGVTVMVVNLTYDLYRSWPFIKRTIVEIRWNEETLLFSRRAAKVLISPHQFSVMILRTFFFHFQIVILGCFRSISTALIPTSEVSLYE</sequence>
<evidence type="ECO:0000313" key="1">
    <source>
        <dbReference type="EMBL" id="KAG8225633.1"/>
    </source>
</evidence>
<dbReference type="Proteomes" id="UP000792457">
    <property type="component" value="Unassembled WGS sequence"/>
</dbReference>
<proteinExistence type="predicted"/>
<dbReference type="EMBL" id="KZ308244">
    <property type="protein sequence ID" value="KAG8225633.1"/>
    <property type="molecule type" value="Genomic_DNA"/>
</dbReference>
<protein>
    <submittedName>
        <fullName evidence="1">Uncharacterized protein</fullName>
    </submittedName>
</protein>
<reference evidence="1" key="1">
    <citation type="submission" date="2013-04" db="EMBL/GenBank/DDBJ databases">
        <authorList>
            <person name="Qu J."/>
            <person name="Murali S.C."/>
            <person name="Bandaranaike D."/>
            <person name="Bellair M."/>
            <person name="Blankenburg K."/>
            <person name="Chao H."/>
            <person name="Dinh H."/>
            <person name="Doddapaneni H."/>
            <person name="Downs B."/>
            <person name="Dugan-Rocha S."/>
            <person name="Elkadiri S."/>
            <person name="Gnanaolivu R.D."/>
            <person name="Hernandez B."/>
            <person name="Javaid M."/>
            <person name="Jayaseelan J.C."/>
            <person name="Lee S."/>
            <person name="Li M."/>
            <person name="Ming W."/>
            <person name="Munidasa M."/>
            <person name="Muniz J."/>
            <person name="Nguyen L."/>
            <person name="Ongeri F."/>
            <person name="Osuji N."/>
            <person name="Pu L.-L."/>
            <person name="Puazo M."/>
            <person name="Qu C."/>
            <person name="Quiroz J."/>
            <person name="Raj R."/>
            <person name="Weissenberger G."/>
            <person name="Xin Y."/>
            <person name="Zou X."/>
            <person name="Han Y."/>
            <person name="Richards S."/>
            <person name="Worley K."/>
            <person name="Muzny D."/>
            <person name="Gibbs R."/>
        </authorList>
    </citation>
    <scope>NUCLEOTIDE SEQUENCE</scope>
    <source>
        <strain evidence="1">Sampled in the wild</strain>
    </source>
</reference>
<reference evidence="1" key="2">
    <citation type="submission" date="2017-10" db="EMBL/GenBank/DDBJ databases">
        <title>Ladona fulva Genome sequencing and assembly.</title>
        <authorList>
            <person name="Murali S."/>
            <person name="Richards S."/>
            <person name="Bandaranaike D."/>
            <person name="Bellair M."/>
            <person name="Blankenburg K."/>
            <person name="Chao H."/>
            <person name="Dinh H."/>
            <person name="Doddapaneni H."/>
            <person name="Dugan-Rocha S."/>
            <person name="Elkadiri S."/>
            <person name="Gnanaolivu R."/>
            <person name="Hernandez B."/>
            <person name="Skinner E."/>
            <person name="Javaid M."/>
            <person name="Lee S."/>
            <person name="Li M."/>
            <person name="Ming W."/>
            <person name="Munidasa M."/>
            <person name="Muniz J."/>
            <person name="Nguyen L."/>
            <person name="Hughes D."/>
            <person name="Osuji N."/>
            <person name="Pu L.-L."/>
            <person name="Puazo M."/>
            <person name="Qu C."/>
            <person name="Quiroz J."/>
            <person name="Raj R."/>
            <person name="Weissenberger G."/>
            <person name="Xin Y."/>
            <person name="Zou X."/>
            <person name="Han Y."/>
            <person name="Worley K."/>
            <person name="Muzny D."/>
            <person name="Gibbs R."/>
        </authorList>
    </citation>
    <scope>NUCLEOTIDE SEQUENCE</scope>
    <source>
        <strain evidence="1">Sampled in the wild</strain>
    </source>
</reference>
<name>A0A8K0NXX3_LADFU</name>